<sequence>MGDTPGREHEPEVLAAHDAPGLTERWALLPRRLRHAVAAGTVVVAAVAAGSVYAVSQRPDPEPAPPVPYPAQITSITLRKITSDAADDRAFTISLRATTTSASPVTVERVGHGYHSIDLRLDPPPPIVVTSAKPRQLTVRARVTSCTGLPLDASMPYLDVTLRNSRAEQKLSVILGERYARGLSRQLRTLCGLTPAQ</sequence>
<proteinExistence type="predicted"/>
<reference evidence="1 2" key="1">
    <citation type="submission" date="2018-07" db="EMBL/GenBank/DDBJ databases">
        <title>Draft genome of the type strain Streptomyces armeniacus ATCC 15676.</title>
        <authorList>
            <person name="Labana P."/>
            <person name="Gosse J.T."/>
            <person name="Boddy C.N."/>
        </authorList>
    </citation>
    <scope>NUCLEOTIDE SEQUENCE [LARGE SCALE GENOMIC DNA]</scope>
    <source>
        <strain evidence="1 2">ATCC 15676</strain>
    </source>
</reference>
<dbReference type="Proteomes" id="UP000254425">
    <property type="component" value="Chromosome"/>
</dbReference>
<protein>
    <recommendedName>
        <fullName evidence="3">Tat pathway signal sequence domain protein</fullName>
    </recommendedName>
</protein>
<dbReference type="RefSeq" id="WP_208881191.1">
    <property type="nucleotide sequence ID" value="NZ_CP031320.1"/>
</dbReference>
<name>A0A345XU73_9ACTN</name>
<evidence type="ECO:0000313" key="2">
    <source>
        <dbReference type="Proteomes" id="UP000254425"/>
    </source>
</evidence>
<gene>
    <name evidence="1" type="ORF">DVA86_23660</name>
</gene>
<organism evidence="1 2">
    <name type="scientific">Streptomyces armeniacus</name>
    <dbReference type="NCBI Taxonomy" id="83291"/>
    <lineage>
        <taxon>Bacteria</taxon>
        <taxon>Bacillati</taxon>
        <taxon>Actinomycetota</taxon>
        <taxon>Actinomycetes</taxon>
        <taxon>Kitasatosporales</taxon>
        <taxon>Streptomycetaceae</taxon>
        <taxon>Streptomyces</taxon>
    </lineage>
</organism>
<dbReference type="KEGG" id="sarm:DVA86_23660"/>
<dbReference type="EMBL" id="CP031320">
    <property type="protein sequence ID" value="AXK35189.1"/>
    <property type="molecule type" value="Genomic_DNA"/>
</dbReference>
<dbReference type="AlphaFoldDB" id="A0A345XU73"/>
<evidence type="ECO:0008006" key="3">
    <source>
        <dbReference type="Google" id="ProtNLM"/>
    </source>
</evidence>
<accession>A0A345XU73</accession>
<keyword evidence="2" id="KW-1185">Reference proteome</keyword>
<evidence type="ECO:0000313" key="1">
    <source>
        <dbReference type="EMBL" id="AXK35189.1"/>
    </source>
</evidence>